<evidence type="ECO:0000259" key="2">
    <source>
        <dbReference type="Pfam" id="PF09547"/>
    </source>
</evidence>
<keyword evidence="1" id="KW-0547">Nucleotide-binding</keyword>
<dbReference type="Gene3D" id="3.40.50.300">
    <property type="entry name" value="P-loop containing nucleotide triphosphate hydrolases"/>
    <property type="match status" value="1"/>
</dbReference>
<dbReference type="RefSeq" id="WP_128745079.1">
    <property type="nucleotide sequence ID" value="NZ_CP035281.1"/>
</dbReference>
<evidence type="ECO:0000259" key="3">
    <source>
        <dbReference type="Pfam" id="PF20438"/>
    </source>
</evidence>
<dbReference type="Proteomes" id="UP000287601">
    <property type="component" value="Chromosome"/>
</dbReference>
<comment type="function">
    <text evidence="1">ATPase. Has a role at an early stage in the morphogenesis of the spore coat.</text>
</comment>
<comment type="catalytic activity">
    <reaction evidence="1">
        <text>ATP + H2O = ADP + phosphate + H(+)</text>
        <dbReference type="Rhea" id="RHEA:13065"/>
        <dbReference type="ChEBI" id="CHEBI:15377"/>
        <dbReference type="ChEBI" id="CHEBI:15378"/>
        <dbReference type="ChEBI" id="CHEBI:30616"/>
        <dbReference type="ChEBI" id="CHEBI:43474"/>
        <dbReference type="ChEBI" id="CHEBI:456216"/>
    </reaction>
</comment>
<name>A0A410PU34_9FIRM</name>
<keyword evidence="1" id="KW-0749">Sporulation</keyword>
<sequence length="492" mass="55325">MENLNIYESIWERTQGDIYVGIVGPVRTGKSTFIKRFMDLLVVPNIDNTYVKERLQDELPQSGAGKTITTTEPKFVPPEAVPFKLEGNMNFKMRMVDCVGYMVPGALGHIEEGKARMVSTPWNANKIPFEEAAEIGTKKVIRDHSTIGIAVTTDGSIGDIDREAYLGAEERIIRELKELKKPFVVIVNSIEPSGKAAGEVAAEIKKKFNVPVRAVNCAKMSEATVKEILTDALMQFPASQINFYFPGFVEGLTKEHWIKAEIISGIKEWIKELDNVEQVKQSISTLEDGQLISGITITNMDLGTGDIDVQVEMVNGLFYQVVEEMMEQPVKNDYEFFELLKEFATSKKAYDKLKDAMVQVEENGYGIVQPKLAEMVLDEPEIFKQGNKYGVCLRAKAPSLHIIKTNISTEISPIVGTEKQSEDLVKYLLTEFENDPSKIWETNIFGKSLQEMVTEQMENKLSNVPEHIRGKVQKSLQKISDEGKDYFICIIL</sequence>
<dbReference type="Pfam" id="PF09547">
    <property type="entry name" value="SpoIVA_ATPase"/>
    <property type="match status" value="1"/>
</dbReference>
<organism evidence="5 6">
    <name type="scientific">Aminipila luticellarii</name>
    <dbReference type="NCBI Taxonomy" id="2507160"/>
    <lineage>
        <taxon>Bacteria</taxon>
        <taxon>Bacillati</taxon>
        <taxon>Bacillota</taxon>
        <taxon>Clostridia</taxon>
        <taxon>Peptostreptococcales</taxon>
        <taxon>Anaerovoracaceae</taxon>
        <taxon>Aminipila</taxon>
    </lineage>
</organism>
<dbReference type="InterPro" id="IPR046840">
    <property type="entry name" value="SpoIVA_C"/>
</dbReference>
<dbReference type="PIRSF" id="PIRSF007466">
    <property type="entry name" value="SpoIVA"/>
    <property type="match status" value="1"/>
</dbReference>
<keyword evidence="1" id="KW-0378">Hydrolase</keyword>
<dbReference type="InterPro" id="IPR014201">
    <property type="entry name" value="Spore_IV_A"/>
</dbReference>
<dbReference type="KEGG" id="amij:EQM06_03845"/>
<dbReference type="EC" id="3.6.1.-" evidence="1"/>
<proteinExistence type="predicted"/>
<evidence type="ECO:0000313" key="5">
    <source>
        <dbReference type="EMBL" id="QAT42429.1"/>
    </source>
</evidence>
<keyword evidence="1" id="KW-0067">ATP-binding</keyword>
<dbReference type="OrthoDB" id="9761464at2"/>
<comment type="subcellular location">
    <subcellularLocation>
        <location evidence="1">Cytoplasm</location>
    </subcellularLocation>
</comment>
<dbReference type="InterPro" id="IPR046841">
    <property type="entry name" value="SpoIVA_middle"/>
</dbReference>
<feature type="domain" description="Sporulation stage IV protein A C-terminal" evidence="4">
    <location>
        <begin position="417"/>
        <end position="492"/>
    </location>
</feature>
<feature type="domain" description="Stage IV sporulation protein A middle" evidence="3">
    <location>
        <begin position="239"/>
        <end position="416"/>
    </location>
</feature>
<evidence type="ECO:0000256" key="1">
    <source>
        <dbReference type="PIRNR" id="PIRNR007466"/>
    </source>
</evidence>
<feature type="domain" description="Stage IV sporulation protein A ATPase" evidence="2">
    <location>
        <begin position="1"/>
        <end position="237"/>
    </location>
</feature>
<dbReference type="EMBL" id="CP035281">
    <property type="protein sequence ID" value="QAT42429.1"/>
    <property type="molecule type" value="Genomic_DNA"/>
</dbReference>
<dbReference type="GO" id="GO:0005524">
    <property type="term" value="F:ATP binding"/>
    <property type="evidence" value="ECO:0007669"/>
    <property type="project" value="UniProtKB-KW"/>
</dbReference>
<dbReference type="SUPFAM" id="SSF52540">
    <property type="entry name" value="P-loop containing nucleoside triphosphate hydrolases"/>
    <property type="match status" value="1"/>
</dbReference>
<accession>A0A410PU34</accession>
<evidence type="ECO:0000313" key="6">
    <source>
        <dbReference type="Proteomes" id="UP000287601"/>
    </source>
</evidence>
<reference evidence="5 6" key="1">
    <citation type="submission" date="2019-01" db="EMBL/GenBank/DDBJ databases">
        <title>Draft genomes of a novel of Aminipila strains.</title>
        <authorList>
            <person name="Ma S."/>
        </authorList>
    </citation>
    <scope>NUCLEOTIDE SEQUENCE [LARGE SCALE GENOMIC DNA]</scope>
    <source>
        <strain evidence="6">JN-39</strain>
    </source>
</reference>
<dbReference type="InterPro" id="IPR046842">
    <property type="entry name" value="SpoIVA_ATPase"/>
</dbReference>
<dbReference type="GO" id="GO:0016887">
    <property type="term" value="F:ATP hydrolysis activity"/>
    <property type="evidence" value="ECO:0007669"/>
    <property type="project" value="InterPro"/>
</dbReference>
<dbReference type="Pfam" id="PF20439">
    <property type="entry name" value="SpoIVA_C"/>
    <property type="match status" value="1"/>
</dbReference>
<dbReference type="InterPro" id="IPR027417">
    <property type="entry name" value="P-loop_NTPase"/>
</dbReference>
<dbReference type="GO" id="GO:0005737">
    <property type="term" value="C:cytoplasm"/>
    <property type="evidence" value="ECO:0007669"/>
    <property type="project" value="UniProtKB-SubCell"/>
</dbReference>
<evidence type="ECO:0000259" key="4">
    <source>
        <dbReference type="Pfam" id="PF20439"/>
    </source>
</evidence>
<dbReference type="Pfam" id="PF20438">
    <property type="entry name" value="SpoIVA_middle"/>
    <property type="match status" value="1"/>
</dbReference>
<keyword evidence="6" id="KW-1185">Reference proteome</keyword>
<protein>
    <recommendedName>
        <fullName evidence="1">Stage IV sporulation protein A</fullName>
        <ecNumber evidence="1">3.6.1.-</ecNumber>
    </recommendedName>
    <alternativeName>
        <fullName evidence="1">Coat morphogenetic protein SpoIVA</fullName>
    </alternativeName>
</protein>
<dbReference type="NCBIfam" id="TIGR02836">
    <property type="entry name" value="spore_IV_A"/>
    <property type="match status" value="1"/>
</dbReference>
<gene>
    <name evidence="5" type="primary">spoIVA</name>
    <name evidence="5" type="ORF">EQM06_03845</name>
</gene>
<dbReference type="GO" id="GO:0030435">
    <property type="term" value="P:sporulation resulting in formation of a cellular spore"/>
    <property type="evidence" value="ECO:0007669"/>
    <property type="project" value="UniProtKB-KW"/>
</dbReference>
<keyword evidence="1" id="KW-0963">Cytoplasm</keyword>
<dbReference type="AlphaFoldDB" id="A0A410PU34"/>